<comment type="caution">
    <text evidence="2">The sequence shown here is derived from an EMBL/GenBank/DDBJ whole genome shotgun (WGS) entry which is preliminary data.</text>
</comment>
<feature type="region of interest" description="Disordered" evidence="1">
    <location>
        <begin position="244"/>
        <end position="310"/>
    </location>
</feature>
<feature type="region of interest" description="Disordered" evidence="1">
    <location>
        <begin position="323"/>
        <end position="368"/>
    </location>
</feature>
<dbReference type="EMBL" id="JAULSW010000004">
    <property type="protein sequence ID" value="KAK3385434.1"/>
    <property type="molecule type" value="Genomic_DNA"/>
</dbReference>
<protein>
    <submittedName>
        <fullName evidence="2">Uncharacterized protein</fullName>
    </submittedName>
</protein>
<feature type="compositionally biased region" description="Polar residues" evidence="1">
    <location>
        <begin position="290"/>
        <end position="301"/>
    </location>
</feature>
<dbReference type="AlphaFoldDB" id="A0AAE0TZU4"/>
<keyword evidence="3" id="KW-1185">Reference proteome</keyword>
<name>A0AAE0TZU4_9PEZI</name>
<gene>
    <name evidence="2" type="ORF">B0H63DRAFT_449486</name>
</gene>
<evidence type="ECO:0000256" key="1">
    <source>
        <dbReference type="SAM" id="MobiDB-lite"/>
    </source>
</evidence>
<dbReference type="Proteomes" id="UP001285441">
    <property type="component" value="Unassembled WGS sequence"/>
</dbReference>
<proteinExistence type="predicted"/>
<feature type="compositionally biased region" description="Basic and acidic residues" evidence="1">
    <location>
        <begin position="334"/>
        <end position="357"/>
    </location>
</feature>
<feature type="compositionally biased region" description="Basic and acidic residues" evidence="1">
    <location>
        <begin position="246"/>
        <end position="256"/>
    </location>
</feature>
<sequence length="368" mass="41895">MVELGLAILKSQRGLKSMSPSALHTYQKREFPESKLGSEMTERAERFVDGLRSDFPKTYKPNNACVLHINEQNVSNYVTAKEKKDSTNEYRYLFLIAVKVAHQVCHMCMRCHTASSPVPAGQPKEVEHGDIWERFMLGGRLVMFEDLDDFPKKQAGIPFIIMPLRSKYCPDYTKEAKEVSHDFVSRVTSRPLEAIPVPGPEVYNPQHFEPYYAIDKSKESTTLEKLYRYRRNCCDFRTLNQIPRRRSGESSSRDPICDAYGRPKHGPEPKCIRSRYNAKVSEPRPDAITRTPSMSGSTTGAFTDGLLGDETGLTKSDRDLIVSTHKLPTSNHAASEDDHRETWRGDDFARDRSEARSLPRAQSRSREG</sequence>
<evidence type="ECO:0000313" key="2">
    <source>
        <dbReference type="EMBL" id="KAK3385434.1"/>
    </source>
</evidence>
<accession>A0AAE0TZU4</accession>
<reference evidence="2" key="2">
    <citation type="submission" date="2023-06" db="EMBL/GenBank/DDBJ databases">
        <authorList>
            <consortium name="Lawrence Berkeley National Laboratory"/>
            <person name="Haridas S."/>
            <person name="Hensen N."/>
            <person name="Bonometti L."/>
            <person name="Westerberg I."/>
            <person name="Brannstrom I.O."/>
            <person name="Guillou S."/>
            <person name="Cros-Aarteil S."/>
            <person name="Calhoun S."/>
            <person name="Kuo A."/>
            <person name="Mondo S."/>
            <person name="Pangilinan J."/>
            <person name="Riley R."/>
            <person name="LaButti K."/>
            <person name="Andreopoulos B."/>
            <person name="Lipzen A."/>
            <person name="Chen C."/>
            <person name="Yanf M."/>
            <person name="Daum C."/>
            <person name="Ng V."/>
            <person name="Clum A."/>
            <person name="Steindorff A."/>
            <person name="Ohm R."/>
            <person name="Martin F."/>
            <person name="Silar P."/>
            <person name="Natvig D."/>
            <person name="Lalanne C."/>
            <person name="Gautier V."/>
            <person name="Ament-velasquez S.L."/>
            <person name="Kruys A."/>
            <person name="Hutchinson M.I."/>
            <person name="Powell A.J."/>
            <person name="Barry K."/>
            <person name="Miller A.N."/>
            <person name="Grigoriev I.V."/>
            <person name="Debuchy R."/>
            <person name="Gladieux P."/>
            <person name="Thoren M.H."/>
            <person name="Johannesson H."/>
        </authorList>
    </citation>
    <scope>NUCLEOTIDE SEQUENCE</scope>
    <source>
        <strain evidence="2">CBS 232.78</strain>
    </source>
</reference>
<organism evidence="2 3">
    <name type="scientific">Podospora didyma</name>
    <dbReference type="NCBI Taxonomy" id="330526"/>
    <lineage>
        <taxon>Eukaryota</taxon>
        <taxon>Fungi</taxon>
        <taxon>Dikarya</taxon>
        <taxon>Ascomycota</taxon>
        <taxon>Pezizomycotina</taxon>
        <taxon>Sordariomycetes</taxon>
        <taxon>Sordariomycetidae</taxon>
        <taxon>Sordariales</taxon>
        <taxon>Podosporaceae</taxon>
        <taxon>Podospora</taxon>
    </lineage>
</organism>
<evidence type="ECO:0000313" key="3">
    <source>
        <dbReference type="Proteomes" id="UP001285441"/>
    </source>
</evidence>
<reference evidence="2" key="1">
    <citation type="journal article" date="2023" name="Mol. Phylogenet. Evol.">
        <title>Genome-scale phylogeny and comparative genomics of the fungal order Sordariales.</title>
        <authorList>
            <person name="Hensen N."/>
            <person name="Bonometti L."/>
            <person name="Westerberg I."/>
            <person name="Brannstrom I.O."/>
            <person name="Guillou S."/>
            <person name="Cros-Aarteil S."/>
            <person name="Calhoun S."/>
            <person name="Haridas S."/>
            <person name="Kuo A."/>
            <person name="Mondo S."/>
            <person name="Pangilinan J."/>
            <person name="Riley R."/>
            <person name="LaButti K."/>
            <person name="Andreopoulos B."/>
            <person name="Lipzen A."/>
            <person name="Chen C."/>
            <person name="Yan M."/>
            <person name="Daum C."/>
            <person name="Ng V."/>
            <person name="Clum A."/>
            <person name="Steindorff A."/>
            <person name="Ohm R.A."/>
            <person name="Martin F."/>
            <person name="Silar P."/>
            <person name="Natvig D.O."/>
            <person name="Lalanne C."/>
            <person name="Gautier V."/>
            <person name="Ament-Velasquez S.L."/>
            <person name="Kruys A."/>
            <person name="Hutchinson M.I."/>
            <person name="Powell A.J."/>
            <person name="Barry K."/>
            <person name="Miller A.N."/>
            <person name="Grigoriev I.V."/>
            <person name="Debuchy R."/>
            <person name="Gladieux P."/>
            <person name="Hiltunen Thoren M."/>
            <person name="Johannesson H."/>
        </authorList>
    </citation>
    <scope>NUCLEOTIDE SEQUENCE</scope>
    <source>
        <strain evidence="2">CBS 232.78</strain>
    </source>
</reference>